<evidence type="ECO:0000259" key="2">
    <source>
        <dbReference type="Pfam" id="PF11738"/>
    </source>
</evidence>
<evidence type="ECO:0000256" key="1">
    <source>
        <dbReference type="SAM" id="SignalP"/>
    </source>
</evidence>
<feature type="domain" description="DUF3298" evidence="2">
    <location>
        <begin position="183"/>
        <end position="253"/>
    </location>
</feature>
<evidence type="ECO:0000313" key="4">
    <source>
        <dbReference type="Proteomes" id="UP000232883"/>
    </source>
</evidence>
<dbReference type="PROSITE" id="PS51257">
    <property type="entry name" value="PROKAR_LIPOPROTEIN"/>
    <property type="match status" value="1"/>
</dbReference>
<reference evidence="3 4" key="1">
    <citation type="submission" date="2017-11" db="EMBL/GenBank/DDBJ databases">
        <title>Taxonomic description and genome sequences of Spirosoma HA7 sp. nov., isolated from pollen microhabitat of Corylus avellana.</title>
        <authorList>
            <person name="Ambika Manirajan B."/>
            <person name="Suarez C."/>
            <person name="Ratering S."/>
            <person name="Geissler-Plaum R."/>
            <person name="Cardinale M."/>
            <person name="Sylvia S."/>
        </authorList>
    </citation>
    <scope>NUCLEOTIDE SEQUENCE [LARGE SCALE GENOMIC DNA]</scope>
    <source>
        <strain evidence="3 4">HA7</strain>
    </source>
</reference>
<feature type="signal peptide" evidence="1">
    <location>
        <begin position="1"/>
        <end position="18"/>
    </location>
</feature>
<dbReference type="Pfam" id="PF11738">
    <property type="entry name" value="DUF3298"/>
    <property type="match status" value="1"/>
</dbReference>
<dbReference type="InterPro" id="IPR021729">
    <property type="entry name" value="DUF3298"/>
</dbReference>
<feature type="chain" id="PRO_5015004933" description="DUF3298 domain-containing protein" evidence="1">
    <location>
        <begin position="19"/>
        <end position="265"/>
    </location>
</feature>
<name>A0A2K8Z513_9BACT</name>
<dbReference type="Proteomes" id="UP000232883">
    <property type="component" value="Chromosome"/>
</dbReference>
<evidence type="ECO:0000313" key="3">
    <source>
        <dbReference type="EMBL" id="AUD04965.1"/>
    </source>
</evidence>
<dbReference type="AlphaFoldDB" id="A0A2K8Z513"/>
<gene>
    <name evidence="3" type="ORF">CWM47_25815</name>
</gene>
<dbReference type="Gene3D" id="3.30.565.40">
    <property type="entry name" value="Fervidobacterium nodosum Rt17-B1 like"/>
    <property type="match status" value="1"/>
</dbReference>
<protein>
    <recommendedName>
        <fullName evidence="2">DUF3298 domain-containing protein</fullName>
    </recommendedName>
</protein>
<organism evidence="3 4">
    <name type="scientific">Spirosoma pollinicola</name>
    <dbReference type="NCBI Taxonomy" id="2057025"/>
    <lineage>
        <taxon>Bacteria</taxon>
        <taxon>Pseudomonadati</taxon>
        <taxon>Bacteroidota</taxon>
        <taxon>Cytophagia</taxon>
        <taxon>Cytophagales</taxon>
        <taxon>Cytophagaceae</taxon>
        <taxon>Spirosoma</taxon>
    </lineage>
</organism>
<dbReference type="InterPro" id="IPR037126">
    <property type="entry name" value="PdaC/RsiV-like_sf"/>
</dbReference>
<dbReference type="KEGG" id="spir:CWM47_25815"/>
<accession>A0A2K8Z513</accession>
<proteinExistence type="predicted"/>
<sequence length="265" mass="29265">MKNTLAILLFGLINIVSACQSTDSEPPVLDKQNFTFTGSSRCDTTKNAGVDVSVAYVLLKSDTEGDRKINDSLRRLAVNSIVGWLDNETVAEHPDVQTDLAKAATLFATDYEIVRKDMGNLSGCWEVKTTADTLHAGPKTLSVKYETFAYTGGAHPNSSVSFYNFNRETGKIITLADMVSDTTALLRVVEKAFRKQQDLQPQNNLEEKGYFLHDGRFFLPANIGMSTSGLIFYYNPYEIAAYAVGPIQVTVPYAQLSGILHENWL</sequence>
<dbReference type="Gene3D" id="3.90.640.20">
    <property type="entry name" value="Heat-shock cognate protein, ATPase"/>
    <property type="match status" value="1"/>
</dbReference>
<dbReference type="EMBL" id="CP025096">
    <property type="protein sequence ID" value="AUD04965.1"/>
    <property type="molecule type" value="Genomic_DNA"/>
</dbReference>
<dbReference type="OrthoDB" id="594879at2"/>
<keyword evidence="1" id="KW-0732">Signal</keyword>
<keyword evidence="4" id="KW-1185">Reference proteome</keyword>
<dbReference type="RefSeq" id="WP_100991299.1">
    <property type="nucleotide sequence ID" value="NZ_CP025096.1"/>
</dbReference>